<sequence>MPITSILPRAAVLVSRATCYDNNYYSGYNGFCARRRTRRNRNRITNTNTPMTVQQPDYNNDQPVYAPPIYSGNGSYVAGPGTHGYYGAYNGQQGGVTVPQGAYVK</sequence>
<dbReference type="EMBL" id="QGMG01002154">
    <property type="protein sequence ID" value="TVY39642.1"/>
    <property type="molecule type" value="Genomic_DNA"/>
</dbReference>
<evidence type="ECO:0000313" key="1">
    <source>
        <dbReference type="EMBL" id="TVY39642.1"/>
    </source>
</evidence>
<reference evidence="1 2" key="1">
    <citation type="submission" date="2018-05" db="EMBL/GenBank/DDBJ databases">
        <title>Whole genome sequencing for identification of molecular markers to develop diagnostic detection tools for the regulated plant pathogen Lachnellula willkommii.</title>
        <authorList>
            <person name="Giroux E."/>
            <person name="Bilodeau G."/>
        </authorList>
    </citation>
    <scope>NUCLEOTIDE SEQUENCE [LARGE SCALE GENOMIC DNA]</scope>
    <source>
        <strain evidence="1 2">CBS 625.97</strain>
    </source>
</reference>
<accession>A0A7D8UIA3</accession>
<protein>
    <submittedName>
        <fullName evidence="1">Uncharacterized protein</fullName>
    </submittedName>
</protein>
<proteinExistence type="predicted"/>
<keyword evidence="2" id="KW-1185">Reference proteome</keyword>
<organism evidence="1 2">
    <name type="scientific">Lachnellula cervina</name>
    <dbReference type="NCBI Taxonomy" id="1316786"/>
    <lineage>
        <taxon>Eukaryota</taxon>
        <taxon>Fungi</taxon>
        <taxon>Dikarya</taxon>
        <taxon>Ascomycota</taxon>
        <taxon>Pezizomycotina</taxon>
        <taxon>Leotiomycetes</taxon>
        <taxon>Helotiales</taxon>
        <taxon>Lachnaceae</taxon>
        <taxon>Lachnellula</taxon>
    </lineage>
</organism>
<gene>
    <name evidence="1" type="ORF">LCER1_G008677</name>
</gene>
<comment type="caution">
    <text evidence="1">The sequence shown here is derived from an EMBL/GenBank/DDBJ whole genome shotgun (WGS) entry which is preliminary data.</text>
</comment>
<dbReference type="AlphaFoldDB" id="A0A7D8UIA3"/>
<dbReference type="Proteomes" id="UP000481288">
    <property type="component" value="Unassembled WGS sequence"/>
</dbReference>
<evidence type="ECO:0000313" key="2">
    <source>
        <dbReference type="Proteomes" id="UP000481288"/>
    </source>
</evidence>
<name>A0A7D8UIA3_9HELO</name>